<sequence>MNLCLSGAEREQRYVVGFKPTCGRLPNPMLTTFRFLRTLPDEPPILLTAGQPLTLCQTRCLF</sequence>
<reference evidence="1 2" key="1">
    <citation type="submission" date="2019-05" db="EMBL/GenBank/DDBJ databases">
        <title>Another draft genome of Portunus trituberculatus and its Hox gene families provides insights of decapod evolution.</title>
        <authorList>
            <person name="Jeong J.-H."/>
            <person name="Song I."/>
            <person name="Kim S."/>
            <person name="Choi T."/>
            <person name="Kim D."/>
            <person name="Ryu S."/>
            <person name="Kim W."/>
        </authorList>
    </citation>
    <scope>NUCLEOTIDE SEQUENCE [LARGE SCALE GENOMIC DNA]</scope>
    <source>
        <tissue evidence="1">Muscle</tissue>
    </source>
</reference>
<dbReference type="AlphaFoldDB" id="A0A5B7FJS8"/>
<organism evidence="1 2">
    <name type="scientific">Portunus trituberculatus</name>
    <name type="common">Swimming crab</name>
    <name type="synonym">Neptunus trituberculatus</name>
    <dbReference type="NCBI Taxonomy" id="210409"/>
    <lineage>
        <taxon>Eukaryota</taxon>
        <taxon>Metazoa</taxon>
        <taxon>Ecdysozoa</taxon>
        <taxon>Arthropoda</taxon>
        <taxon>Crustacea</taxon>
        <taxon>Multicrustacea</taxon>
        <taxon>Malacostraca</taxon>
        <taxon>Eumalacostraca</taxon>
        <taxon>Eucarida</taxon>
        <taxon>Decapoda</taxon>
        <taxon>Pleocyemata</taxon>
        <taxon>Brachyura</taxon>
        <taxon>Eubrachyura</taxon>
        <taxon>Portunoidea</taxon>
        <taxon>Portunidae</taxon>
        <taxon>Portuninae</taxon>
        <taxon>Portunus</taxon>
    </lineage>
</organism>
<dbReference type="EMBL" id="VSRR010007351">
    <property type="protein sequence ID" value="MPC46742.1"/>
    <property type="molecule type" value="Genomic_DNA"/>
</dbReference>
<protein>
    <submittedName>
        <fullName evidence="1">Uncharacterized protein</fullName>
    </submittedName>
</protein>
<proteinExistence type="predicted"/>
<evidence type="ECO:0000313" key="1">
    <source>
        <dbReference type="EMBL" id="MPC46742.1"/>
    </source>
</evidence>
<gene>
    <name evidence="1" type="ORF">E2C01_040469</name>
</gene>
<keyword evidence="2" id="KW-1185">Reference proteome</keyword>
<accession>A0A5B7FJS8</accession>
<comment type="caution">
    <text evidence="1">The sequence shown here is derived from an EMBL/GenBank/DDBJ whole genome shotgun (WGS) entry which is preliminary data.</text>
</comment>
<dbReference type="Proteomes" id="UP000324222">
    <property type="component" value="Unassembled WGS sequence"/>
</dbReference>
<evidence type="ECO:0000313" key="2">
    <source>
        <dbReference type="Proteomes" id="UP000324222"/>
    </source>
</evidence>
<name>A0A5B7FJS8_PORTR</name>